<dbReference type="EMBL" id="FUZA01000001">
    <property type="protein sequence ID" value="SKB51509.1"/>
    <property type="molecule type" value="Genomic_DNA"/>
</dbReference>
<dbReference type="OrthoDB" id="1351981at2"/>
<dbReference type="InterPro" id="IPR009097">
    <property type="entry name" value="Cyclic_Pdiesterase"/>
</dbReference>
<dbReference type="RefSeq" id="WP_082213225.1">
    <property type="nucleotide sequence ID" value="NZ_FUZA01000001.1"/>
</dbReference>
<name>A0A1T5BWL8_9BACT</name>
<gene>
    <name evidence="1" type="ORF">SAMN05660293_00666</name>
</gene>
<dbReference type="STRING" id="651661.SAMN05660293_00666"/>
<accession>A0A1T5BWL8</accession>
<dbReference type="SUPFAM" id="SSF55144">
    <property type="entry name" value="LigT-like"/>
    <property type="match status" value="1"/>
</dbReference>
<evidence type="ECO:0000313" key="2">
    <source>
        <dbReference type="Proteomes" id="UP000190897"/>
    </source>
</evidence>
<organism evidence="1 2">
    <name type="scientific">Dyadobacter psychrophilus</name>
    <dbReference type="NCBI Taxonomy" id="651661"/>
    <lineage>
        <taxon>Bacteria</taxon>
        <taxon>Pseudomonadati</taxon>
        <taxon>Bacteroidota</taxon>
        <taxon>Cytophagia</taxon>
        <taxon>Cytophagales</taxon>
        <taxon>Spirosomataceae</taxon>
        <taxon>Dyadobacter</taxon>
    </lineage>
</organism>
<evidence type="ECO:0000313" key="1">
    <source>
        <dbReference type="EMBL" id="SKB51509.1"/>
    </source>
</evidence>
<protein>
    <submittedName>
        <fullName evidence="1">2'-5' RNA ligase</fullName>
    </submittedName>
</protein>
<keyword evidence="2" id="KW-1185">Reference proteome</keyword>
<dbReference type="GO" id="GO:0016874">
    <property type="term" value="F:ligase activity"/>
    <property type="evidence" value="ECO:0007669"/>
    <property type="project" value="UniProtKB-KW"/>
</dbReference>
<keyword evidence="1" id="KW-0436">Ligase</keyword>
<dbReference type="Proteomes" id="UP000190897">
    <property type="component" value="Unassembled WGS sequence"/>
</dbReference>
<sequence length="215" mass="24844">MKRVHINNNHWNTLASIRHHMYEYLLVFSCDKVTEALLHNVKRYFEENYGCAYAANLVPHLTLFKCTIHENKVDRIIQGFEKVARHASPLSISLTQFRKYEYGTFYVDLETSASDQIIDLAKRLKMEVGNHVRQWAPGENHFCDHPHFTIARNMSALQTAKAAIDWLYREFLATFQASEMILLRRSLITGSKYEQIATFPLLGIPGGSYTQGSLF</sequence>
<dbReference type="AlphaFoldDB" id="A0A1T5BWL8"/>
<proteinExistence type="predicted"/>
<dbReference type="Pfam" id="PF13563">
    <property type="entry name" value="2_5_RNA_ligase2"/>
    <property type="match status" value="1"/>
</dbReference>
<reference evidence="2" key="1">
    <citation type="submission" date="2017-02" db="EMBL/GenBank/DDBJ databases">
        <authorList>
            <person name="Varghese N."/>
            <person name="Submissions S."/>
        </authorList>
    </citation>
    <scope>NUCLEOTIDE SEQUENCE [LARGE SCALE GENOMIC DNA]</scope>
    <source>
        <strain evidence="2">DSM 22270</strain>
    </source>
</reference>
<dbReference type="Gene3D" id="3.90.1140.10">
    <property type="entry name" value="Cyclic phosphodiesterase"/>
    <property type="match status" value="1"/>
</dbReference>